<dbReference type="RefSeq" id="WP_129426020.1">
    <property type="nucleotide sequence ID" value="NZ_SDWV01000005.1"/>
</dbReference>
<dbReference type="AlphaFoldDB" id="A0A4Q2T2N4"/>
<reference evidence="3 4" key="1">
    <citation type="submission" date="2019-01" db="EMBL/GenBank/DDBJ databases">
        <title>Novel species of Nocardioides.</title>
        <authorList>
            <person name="Liu Q."/>
            <person name="X Y.-H."/>
        </authorList>
    </citation>
    <scope>NUCLEOTIDE SEQUENCE [LARGE SCALE GENOMIC DNA]</scope>
    <source>
        <strain evidence="3 4">HLT2-9</strain>
    </source>
</reference>
<evidence type="ECO:0000256" key="1">
    <source>
        <dbReference type="SAM" id="MobiDB-lite"/>
    </source>
</evidence>
<evidence type="ECO:0000313" key="4">
    <source>
        <dbReference type="Proteomes" id="UP000291101"/>
    </source>
</evidence>
<keyword evidence="2" id="KW-0472">Membrane</keyword>
<sequence>MSTDMHEDTMGEALDDPAFAGLVTKLRDVAEQPAPPVGPELMAVLAGDFPDGVAPLAAARARRRRSASAVLISVVSTGVLAGGISAAAADELPAPMQRVVARVVNTITPFEIPDRGLREHRDRDSDERSVPPDPAEPEVHVTVPREVAPPAPTPPTAPDTTPTDATSGTQEDSRGDEDSAEQAEEETNGAGEEIEEPREGSGEATEEPREESGEGDGDDDDRSGEDGDGGEDRDGRDRSED</sequence>
<accession>A0A4Q2T2N4</accession>
<feature type="compositionally biased region" description="Acidic residues" evidence="1">
    <location>
        <begin position="213"/>
        <end position="229"/>
    </location>
</feature>
<keyword evidence="2" id="KW-1133">Transmembrane helix</keyword>
<feature type="compositionally biased region" description="Basic and acidic residues" evidence="1">
    <location>
        <begin position="197"/>
        <end position="212"/>
    </location>
</feature>
<name>A0A4Q2T2N4_9ACTN</name>
<proteinExistence type="predicted"/>
<feature type="compositionally biased region" description="Pro residues" evidence="1">
    <location>
        <begin position="147"/>
        <end position="157"/>
    </location>
</feature>
<dbReference type="Proteomes" id="UP000291101">
    <property type="component" value="Unassembled WGS sequence"/>
</dbReference>
<comment type="caution">
    <text evidence="3">The sequence shown here is derived from an EMBL/GenBank/DDBJ whole genome shotgun (WGS) entry which is preliminary data.</text>
</comment>
<evidence type="ECO:0000256" key="2">
    <source>
        <dbReference type="SAM" id="Phobius"/>
    </source>
</evidence>
<keyword evidence="4" id="KW-1185">Reference proteome</keyword>
<feature type="compositionally biased region" description="Acidic residues" evidence="1">
    <location>
        <begin position="178"/>
        <end position="196"/>
    </location>
</feature>
<feature type="compositionally biased region" description="Basic and acidic residues" evidence="1">
    <location>
        <begin position="114"/>
        <end position="130"/>
    </location>
</feature>
<protein>
    <submittedName>
        <fullName evidence="3">Uncharacterized protein</fullName>
    </submittedName>
</protein>
<feature type="compositionally biased region" description="Basic and acidic residues" evidence="1">
    <location>
        <begin position="230"/>
        <end position="241"/>
    </location>
</feature>
<keyword evidence="2" id="KW-0812">Transmembrane</keyword>
<feature type="transmembrane region" description="Helical" evidence="2">
    <location>
        <begin position="69"/>
        <end position="89"/>
    </location>
</feature>
<dbReference type="EMBL" id="SDWV01000005">
    <property type="protein sequence ID" value="RYC12955.1"/>
    <property type="molecule type" value="Genomic_DNA"/>
</dbReference>
<organism evidence="3 4">
    <name type="scientific">Nocardioides zhouii</name>
    <dbReference type="NCBI Taxonomy" id="1168729"/>
    <lineage>
        <taxon>Bacteria</taxon>
        <taxon>Bacillati</taxon>
        <taxon>Actinomycetota</taxon>
        <taxon>Actinomycetes</taxon>
        <taxon>Propionibacteriales</taxon>
        <taxon>Nocardioidaceae</taxon>
        <taxon>Nocardioides</taxon>
    </lineage>
</organism>
<feature type="region of interest" description="Disordered" evidence="1">
    <location>
        <begin position="114"/>
        <end position="241"/>
    </location>
</feature>
<gene>
    <name evidence="3" type="ORF">EUA94_06930</name>
</gene>
<evidence type="ECO:0000313" key="3">
    <source>
        <dbReference type="EMBL" id="RYC12955.1"/>
    </source>
</evidence>